<dbReference type="AlphaFoldDB" id="A0A7S8IGT8"/>
<dbReference type="GO" id="GO:0016757">
    <property type="term" value="F:glycosyltransferase activity"/>
    <property type="evidence" value="ECO:0007669"/>
    <property type="project" value="UniProtKB-KW"/>
</dbReference>
<reference evidence="6 7" key="1">
    <citation type="submission" date="2020-02" db="EMBL/GenBank/DDBJ databases">
        <authorList>
            <person name="Zheng R.K."/>
            <person name="Sun C.M."/>
        </authorList>
    </citation>
    <scope>NUCLEOTIDE SEQUENCE [LARGE SCALE GENOMIC DNA]</scope>
    <source>
        <strain evidence="7">rifampicinis</strain>
    </source>
</reference>
<dbReference type="EMBL" id="CP062983">
    <property type="protein sequence ID" value="QPC85034.1"/>
    <property type="molecule type" value="Genomic_DNA"/>
</dbReference>
<keyword evidence="4 6" id="KW-0808">Transferase</keyword>
<organism evidence="6 7">
    <name type="scientific">Phototrophicus methaneseepsis</name>
    <dbReference type="NCBI Taxonomy" id="2710758"/>
    <lineage>
        <taxon>Bacteria</taxon>
        <taxon>Bacillati</taxon>
        <taxon>Chloroflexota</taxon>
        <taxon>Candidatus Thermofontia</taxon>
        <taxon>Phototrophicales</taxon>
        <taxon>Phototrophicaceae</taxon>
        <taxon>Phototrophicus</taxon>
    </lineage>
</organism>
<evidence type="ECO:0000259" key="5">
    <source>
        <dbReference type="Pfam" id="PF00535"/>
    </source>
</evidence>
<evidence type="ECO:0000313" key="7">
    <source>
        <dbReference type="Proteomes" id="UP000594468"/>
    </source>
</evidence>
<evidence type="ECO:0000256" key="4">
    <source>
        <dbReference type="ARBA" id="ARBA00022679"/>
    </source>
</evidence>
<dbReference type="InterPro" id="IPR029044">
    <property type="entry name" value="Nucleotide-diphossugar_trans"/>
</dbReference>
<evidence type="ECO:0000256" key="1">
    <source>
        <dbReference type="ARBA" id="ARBA00004776"/>
    </source>
</evidence>
<proteinExistence type="inferred from homology"/>
<dbReference type="PANTHER" id="PTHR43179">
    <property type="entry name" value="RHAMNOSYLTRANSFERASE WBBL"/>
    <property type="match status" value="1"/>
</dbReference>
<name>A0A7S8IGT8_9CHLR</name>
<comment type="pathway">
    <text evidence="1">Cell wall biogenesis; cell wall polysaccharide biosynthesis.</text>
</comment>
<keyword evidence="7" id="KW-1185">Reference proteome</keyword>
<accession>A0A7S8IGT8</accession>
<dbReference type="RefSeq" id="WP_195173097.1">
    <property type="nucleotide sequence ID" value="NZ_CP062983.1"/>
</dbReference>
<protein>
    <submittedName>
        <fullName evidence="6">Glycosyltransferase family 2 protein</fullName>
    </submittedName>
</protein>
<evidence type="ECO:0000256" key="3">
    <source>
        <dbReference type="ARBA" id="ARBA00022676"/>
    </source>
</evidence>
<feature type="domain" description="Glycosyltransferase 2-like" evidence="5">
    <location>
        <begin position="7"/>
        <end position="178"/>
    </location>
</feature>
<evidence type="ECO:0000256" key="2">
    <source>
        <dbReference type="ARBA" id="ARBA00006739"/>
    </source>
</evidence>
<comment type="similarity">
    <text evidence="2">Belongs to the glycosyltransferase 2 family.</text>
</comment>
<sequence>MSNPLVSIVIPNWNGLRFLQTCLDSLAQQTYTATEVIIADNASTDGSQAFIRDYAPQVVLVELPENRGFTGACNAGMEAATGEIVILLNNDTEVDPGWVAAIVDAFDRYPDAGMVASKMLLFEQRDHIHTAGDGFTIDGRPFNRGVWQKDEGQFDQEEYVFSACGGSSAYRRTMLDEIGLLDDDYFFLMEDVDLGWRAQLAGWRALYTPHAIVYHHLSATGGGVTASFHDGRNNIYLLVKNVPGDIWRKHRWAIIGRQARIAWDALKAWRGEAARAHLRGIASGLWHIPALLKKRRQVQATRRVSTTYIESVLSPVQD</sequence>
<evidence type="ECO:0000313" key="6">
    <source>
        <dbReference type="EMBL" id="QPC85034.1"/>
    </source>
</evidence>
<dbReference type="PANTHER" id="PTHR43179:SF12">
    <property type="entry name" value="GALACTOFURANOSYLTRANSFERASE GLFT2"/>
    <property type="match status" value="1"/>
</dbReference>
<keyword evidence="3" id="KW-0328">Glycosyltransferase</keyword>
<dbReference type="InterPro" id="IPR001173">
    <property type="entry name" value="Glyco_trans_2-like"/>
</dbReference>
<dbReference type="SUPFAM" id="SSF53448">
    <property type="entry name" value="Nucleotide-diphospho-sugar transferases"/>
    <property type="match status" value="1"/>
</dbReference>
<dbReference type="Pfam" id="PF00535">
    <property type="entry name" value="Glycos_transf_2"/>
    <property type="match status" value="1"/>
</dbReference>
<dbReference type="Gene3D" id="3.90.550.10">
    <property type="entry name" value="Spore Coat Polysaccharide Biosynthesis Protein SpsA, Chain A"/>
    <property type="match status" value="1"/>
</dbReference>
<dbReference type="CDD" id="cd04186">
    <property type="entry name" value="GT_2_like_c"/>
    <property type="match status" value="1"/>
</dbReference>
<dbReference type="KEGG" id="pmet:G4Y79_11895"/>
<dbReference type="Proteomes" id="UP000594468">
    <property type="component" value="Chromosome"/>
</dbReference>
<gene>
    <name evidence="6" type="ORF">G4Y79_11895</name>
</gene>